<proteinExistence type="predicted"/>
<reference evidence="1 2" key="1">
    <citation type="journal article" date="2016" name="Genome Announc.">
        <title>Draft Genome Sequence of the Thermotolerant Cyanobacterium Desertifilum sp. IPPAS B-1220.</title>
        <authorList>
            <person name="Mironov K.S."/>
            <person name="Sinetova M.A."/>
            <person name="Bolatkhan K."/>
            <person name="Zayadan B.K."/>
            <person name="Ustinova V.V."/>
            <person name="Kupriyanova E.V."/>
            <person name="Skrypnik A.N."/>
            <person name="Gogoleva N.E."/>
            <person name="Gogolev Y.V."/>
            <person name="Los D.A."/>
        </authorList>
    </citation>
    <scope>NUCLEOTIDE SEQUENCE [LARGE SCALE GENOMIC DNA]</scope>
    <source>
        <strain evidence="1 2">IPPAS B-1220</strain>
    </source>
</reference>
<evidence type="ECO:0000313" key="1">
    <source>
        <dbReference type="EMBL" id="XPM67190.1"/>
    </source>
</evidence>
<organism evidence="1 2">
    <name type="scientific">Desertifilum tharense IPPAS B-1220</name>
    <dbReference type="NCBI Taxonomy" id="1781255"/>
    <lineage>
        <taxon>Bacteria</taxon>
        <taxon>Bacillati</taxon>
        <taxon>Cyanobacteriota</taxon>
        <taxon>Cyanophyceae</taxon>
        <taxon>Desertifilales</taxon>
        <taxon>Desertifilaceae</taxon>
        <taxon>Desertifilum</taxon>
    </lineage>
</organism>
<gene>
    <name evidence="1" type="ORF">BH720_018285</name>
</gene>
<accession>A0ACD5H1N9</accession>
<evidence type="ECO:0000313" key="2">
    <source>
        <dbReference type="Proteomes" id="UP000095472"/>
    </source>
</evidence>
<keyword evidence="2" id="KW-1185">Reference proteome</keyword>
<sequence>MQSGKAIAILPHDTALSGAAFSPDGQWVMTTTWDKTAKVWDTKTKTLQRIFAGHTAPVLDAEFSPDGQSLLTAGADATVRRWETNTGTQKQVFQTLNAHSVPLEQVFFTPDLQYIGALSQEGDLAVWSEQKNLE</sequence>
<protein>
    <submittedName>
        <fullName evidence="1">WD40 repeat domain-containing protein</fullName>
    </submittedName>
</protein>
<dbReference type="Proteomes" id="UP000095472">
    <property type="component" value="Chromosome"/>
</dbReference>
<name>A0ACD5H1N9_9CYAN</name>
<dbReference type="EMBL" id="CP182909">
    <property type="protein sequence ID" value="XPM67190.1"/>
    <property type="molecule type" value="Genomic_DNA"/>
</dbReference>